<evidence type="ECO:0000313" key="12">
    <source>
        <dbReference type="EMBL" id="GFR92427.1"/>
    </source>
</evidence>
<feature type="domain" description="C2H2-type" evidence="10">
    <location>
        <begin position="486"/>
        <end position="512"/>
    </location>
</feature>
<feature type="region of interest" description="Disordered" evidence="9">
    <location>
        <begin position="238"/>
        <end position="266"/>
    </location>
</feature>
<dbReference type="FunFam" id="3.30.160.60:FF:000557">
    <property type="entry name" value="zinc finger and SCAN domain-containing protein 29"/>
    <property type="match status" value="1"/>
</dbReference>
<evidence type="ECO:0000256" key="7">
    <source>
        <dbReference type="PROSITE-ProRule" id="PRU00042"/>
    </source>
</evidence>
<dbReference type="EMBL" id="BMAT01008774">
    <property type="protein sequence ID" value="GFR92427.1"/>
    <property type="molecule type" value="Genomic_DNA"/>
</dbReference>
<evidence type="ECO:0000256" key="9">
    <source>
        <dbReference type="SAM" id="MobiDB-lite"/>
    </source>
</evidence>
<accession>A0AAV4H2J5</accession>
<feature type="compositionally biased region" description="Basic and acidic residues" evidence="9">
    <location>
        <begin position="529"/>
        <end position="542"/>
    </location>
</feature>
<feature type="compositionally biased region" description="Gly residues" evidence="9">
    <location>
        <begin position="562"/>
        <end position="575"/>
    </location>
</feature>
<dbReference type="PROSITE" id="PS00028">
    <property type="entry name" value="ZINC_FINGER_C2H2_1"/>
    <property type="match status" value="8"/>
</dbReference>
<dbReference type="Pfam" id="PF00096">
    <property type="entry name" value="zf-C2H2"/>
    <property type="match status" value="5"/>
</dbReference>
<dbReference type="InterPro" id="IPR036236">
    <property type="entry name" value="Znf_C2H2_sf"/>
</dbReference>
<feature type="compositionally biased region" description="Basic residues" evidence="9">
    <location>
        <begin position="817"/>
        <end position="835"/>
    </location>
</feature>
<dbReference type="GO" id="GO:0000978">
    <property type="term" value="F:RNA polymerase II cis-regulatory region sequence-specific DNA binding"/>
    <property type="evidence" value="ECO:0007669"/>
    <property type="project" value="TreeGrafter"/>
</dbReference>
<evidence type="ECO:0000313" key="13">
    <source>
        <dbReference type="Proteomes" id="UP000762676"/>
    </source>
</evidence>
<gene>
    <name evidence="12" type="ORF">ElyMa_004352700</name>
</gene>
<feature type="domain" description="C2H2-type" evidence="10">
    <location>
        <begin position="692"/>
        <end position="719"/>
    </location>
</feature>
<dbReference type="InterPro" id="IPR013087">
    <property type="entry name" value="Znf_C2H2_type"/>
</dbReference>
<keyword evidence="1" id="KW-0479">Metal-binding</keyword>
<feature type="domain" description="C2H2-type" evidence="10">
    <location>
        <begin position="513"/>
        <end position="541"/>
    </location>
</feature>
<keyword evidence="6" id="KW-0539">Nucleus</keyword>
<feature type="compositionally biased region" description="Pro residues" evidence="9">
    <location>
        <begin position="791"/>
        <end position="804"/>
    </location>
</feature>
<dbReference type="SMART" id="SM00355">
    <property type="entry name" value="ZnF_C2H2"/>
    <property type="match status" value="8"/>
</dbReference>
<feature type="domain" description="C2H2-type" evidence="10">
    <location>
        <begin position="457"/>
        <end position="485"/>
    </location>
</feature>
<feature type="domain" description="C2H2-type" evidence="10">
    <location>
        <begin position="636"/>
        <end position="663"/>
    </location>
</feature>
<reference evidence="12 13" key="1">
    <citation type="journal article" date="2021" name="Elife">
        <title>Chloroplast acquisition without the gene transfer in kleptoplastic sea slugs, Plakobranchus ocellatus.</title>
        <authorList>
            <person name="Maeda T."/>
            <person name="Takahashi S."/>
            <person name="Yoshida T."/>
            <person name="Shimamura S."/>
            <person name="Takaki Y."/>
            <person name="Nagai Y."/>
            <person name="Toyoda A."/>
            <person name="Suzuki Y."/>
            <person name="Arimoto A."/>
            <person name="Ishii H."/>
            <person name="Satoh N."/>
            <person name="Nishiyama T."/>
            <person name="Hasebe M."/>
            <person name="Maruyama T."/>
            <person name="Minagawa J."/>
            <person name="Obokata J."/>
            <person name="Shigenobu S."/>
        </authorList>
    </citation>
    <scope>NUCLEOTIDE SEQUENCE [LARGE SCALE GENOMIC DNA]</scope>
</reference>
<dbReference type="FunFam" id="3.30.160.60:FF:002343">
    <property type="entry name" value="Zinc finger protein 33A"/>
    <property type="match status" value="1"/>
</dbReference>
<dbReference type="FunFam" id="3.30.160.60:FF:000912">
    <property type="entry name" value="Zinc finger protein 660"/>
    <property type="match status" value="1"/>
</dbReference>
<evidence type="ECO:0000256" key="1">
    <source>
        <dbReference type="ARBA" id="ARBA00022723"/>
    </source>
</evidence>
<evidence type="ECO:0000256" key="3">
    <source>
        <dbReference type="ARBA" id="ARBA00022771"/>
    </source>
</evidence>
<dbReference type="GO" id="GO:0001228">
    <property type="term" value="F:DNA-binding transcription activator activity, RNA polymerase II-specific"/>
    <property type="evidence" value="ECO:0007669"/>
    <property type="project" value="TreeGrafter"/>
</dbReference>
<feature type="region of interest" description="Disordered" evidence="9">
    <location>
        <begin position="529"/>
        <end position="599"/>
    </location>
</feature>
<dbReference type="SUPFAM" id="SSF57716">
    <property type="entry name" value="Glucocorticoid receptor-like (DNA-binding domain)"/>
    <property type="match status" value="1"/>
</dbReference>
<dbReference type="FunFam" id="3.30.160.60:FF:000624">
    <property type="entry name" value="zinc finger protein 697"/>
    <property type="match status" value="1"/>
</dbReference>
<feature type="compositionally biased region" description="Low complexity" evidence="9">
    <location>
        <begin position="805"/>
        <end position="815"/>
    </location>
</feature>
<feature type="domain" description="THAP-type" evidence="11">
    <location>
        <begin position="1"/>
        <end position="86"/>
    </location>
</feature>
<feature type="compositionally biased region" description="Pro residues" evidence="9">
    <location>
        <begin position="837"/>
        <end position="853"/>
    </location>
</feature>
<dbReference type="FunFam" id="3.30.160.60:FF:000303">
    <property type="entry name" value="Zinc finger protein 41"/>
    <property type="match status" value="1"/>
</dbReference>
<evidence type="ECO:0000259" key="10">
    <source>
        <dbReference type="PROSITE" id="PS50157"/>
    </source>
</evidence>
<comment type="caution">
    <text evidence="12">The sequence shown here is derived from an EMBL/GenBank/DDBJ whole genome shotgun (WGS) entry which is preliminary data.</text>
</comment>
<dbReference type="PANTHER" id="PTHR24393:SF34">
    <property type="entry name" value="PR_SET DOMAIN 13"/>
    <property type="match status" value="1"/>
</dbReference>
<dbReference type="GO" id="GO:0005634">
    <property type="term" value="C:nucleus"/>
    <property type="evidence" value="ECO:0007669"/>
    <property type="project" value="TreeGrafter"/>
</dbReference>
<feature type="compositionally biased region" description="Polar residues" evidence="9">
    <location>
        <begin position="154"/>
        <end position="168"/>
    </location>
</feature>
<feature type="domain" description="C2H2-type" evidence="10">
    <location>
        <begin position="608"/>
        <end position="635"/>
    </location>
</feature>
<feature type="compositionally biased region" description="Basic residues" evidence="9">
    <location>
        <begin position="854"/>
        <end position="881"/>
    </location>
</feature>
<feature type="compositionally biased region" description="Low complexity" evidence="9">
    <location>
        <begin position="311"/>
        <end position="328"/>
    </location>
</feature>
<name>A0AAV4H2J5_9GAST</name>
<dbReference type="GO" id="GO:0045595">
    <property type="term" value="P:regulation of cell differentiation"/>
    <property type="evidence" value="ECO:0007669"/>
    <property type="project" value="UniProtKB-ARBA"/>
</dbReference>
<feature type="region of interest" description="Disordered" evidence="9">
    <location>
        <begin position="306"/>
        <end position="354"/>
    </location>
</feature>
<dbReference type="PANTHER" id="PTHR24393">
    <property type="entry name" value="ZINC FINGER PROTEIN"/>
    <property type="match status" value="1"/>
</dbReference>
<evidence type="ECO:0000259" key="11">
    <source>
        <dbReference type="PROSITE" id="PS50950"/>
    </source>
</evidence>
<keyword evidence="2" id="KW-0677">Repeat</keyword>
<dbReference type="Proteomes" id="UP000762676">
    <property type="component" value="Unassembled WGS sequence"/>
</dbReference>
<feature type="domain" description="C2H2-type" evidence="10">
    <location>
        <begin position="664"/>
        <end position="691"/>
    </location>
</feature>
<proteinExistence type="predicted"/>
<feature type="domain" description="C2H2-type" evidence="10">
    <location>
        <begin position="720"/>
        <end position="747"/>
    </location>
</feature>
<dbReference type="PROSITE" id="PS50950">
    <property type="entry name" value="ZF_THAP"/>
    <property type="match status" value="1"/>
</dbReference>
<protein>
    <submittedName>
        <fullName evidence="12">Zinc finger protein 782</fullName>
    </submittedName>
</protein>
<dbReference type="SUPFAM" id="SSF57667">
    <property type="entry name" value="beta-beta-alpha zinc fingers"/>
    <property type="match status" value="5"/>
</dbReference>
<keyword evidence="4" id="KW-0862">Zinc</keyword>
<evidence type="ECO:0000256" key="2">
    <source>
        <dbReference type="ARBA" id="ARBA00022737"/>
    </source>
</evidence>
<feature type="region of interest" description="Disordered" evidence="9">
    <location>
        <begin position="121"/>
        <end position="218"/>
    </location>
</feature>
<keyword evidence="3 7" id="KW-0863">Zinc-finger</keyword>
<feature type="compositionally biased region" description="Polar residues" evidence="9">
    <location>
        <begin position="178"/>
        <end position="190"/>
    </location>
</feature>
<keyword evidence="13" id="KW-1185">Reference proteome</keyword>
<dbReference type="InterPro" id="IPR006612">
    <property type="entry name" value="THAP_Znf"/>
</dbReference>
<keyword evidence="5 8" id="KW-0238">DNA-binding</keyword>
<evidence type="ECO:0000256" key="6">
    <source>
        <dbReference type="ARBA" id="ARBA00023242"/>
    </source>
</evidence>
<feature type="region of interest" description="Disordered" evidence="9">
    <location>
        <begin position="774"/>
        <end position="894"/>
    </location>
</feature>
<dbReference type="GO" id="GO:0000122">
    <property type="term" value="P:negative regulation of transcription by RNA polymerase II"/>
    <property type="evidence" value="ECO:0007669"/>
    <property type="project" value="UniProtKB-ARBA"/>
</dbReference>
<organism evidence="12 13">
    <name type="scientific">Elysia marginata</name>
    <dbReference type="NCBI Taxonomy" id="1093978"/>
    <lineage>
        <taxon>Eukaryota</taxon>
        <taxon>Metazoa</taxon>
        <taxon>Spiralia</taxon>
        <taxon>Lophotrochozoa</taxon>
        <taxon>Mollusca</taxon>
        <taxon>Gastropoda</taxon>
        <taxon>Heterobranchia</taxon>
        <taxon>Euthyneura</taxon>
        <taxon>Panpulmonata</taxon>
        <taxon>Sacoglossa</taxon>
        <taxon>Placobranchoidea</taxon>
        <taxon>Plakobranchidae</taxon>
        <taxon>Elysia</taxon>
    </lineage>
</organism>
<evidence type="ECO:0000256" key="8">
    <source>
        <dbReference type="PROSITE-ProRule" id="PRU00309"/>
    </source>
</evidence>
<sequence length="919" mass="101608">MVYHCSFALCKNDSRHKHQPHMQGVKFHFFPHPVRDREKCLRWVAACQRPKFTIEKVTRTMVVCSKHFIGGTGPTEEFPDPLPDDIIGFETPCNFQMRKTAGERGPGHPFMSGFVGGNKMPTVGFEMPPPPEQNSSLLPSPAPPSFVAGFDMPATTSSSLSADTGNQDSGRDFLEDTPTPSAPGQETEGSATLLRSLLTDKGPQPPVTQASSSDSGTSSVDLGLITLAMLAVKSAAKSSGGAAQDQNKEQTNESSATENGQGGFKADEENHRCGCDCVFTSRYRLWLHQSANQPCKKCQKPCVPVPPPPSVTSSSSNSLLASALGKNSSRSKSGALPPFGNFSSSSSSTTSVFPGMSSGMPLSLTPSETYRRFYGGDNPLDSVLSTLHSTSNNMYLDPNTPQPTLTPWHLRGAERKTQISKALKGKVSNFLSKKALMARLDSILTPTLKTEEDDGACKCNLCGEEFELRSELKKHKQKIHWVGTPYQCDCGKSFSTYFGLDIHKRQRAGEKLFICRQCEFAFSSEADLQRHREKQHAGEKEPPPANDEDEKCTLGMTPAPGSGSGGDSGGGGGGGDTEETPEVNGVSTGPTDVGVRRRRRIKNSQKRYTCCYCQKVFRKFKEMVLHKKIHKGEKRFHCPICGKPCLQSSELKVHMRTHTGERPYACTMCDKRFSTTSALQSHTRIHTGEKPYACDYCDKRFSDKKYMKSHVRTHTGERRYQCSLCGKMFTQSCALTIHERLHTGNKPFSCDECGQKFVTNSYLQKHIQSVHTVKPLEPVKSPPLTMSEQIPPLPMPEPLPPLAAPPQLTAAPDLATSHHHHHHHHHHHPHHHHHQVAPPPPHLQPHPPPPPLQHHPHHHPHHHHPHQHPHPHPHPHAHPHPPHPMDMHTPPLIMGTGFGMDNAVYQHPGQPYPMHMWRP</sequence>
<feature type="domain" description="C2H2-type" evidence="10">
    <location>
        <begin position="748"/>
        <end position="772"/>
    </location>
</feature>
<evidence type="ECO:0000256" key="5">
    <source>
        <dbReference type="ARBA" id="ARBA00023125"/>
    </source>
</evidence>
<evidence type="ECO:0000256" key="4">
    <source>
        <dbReference type="ARBA" id="ARBA00022833"/>
    </source>
</evidence>
<dbReference type="Gene3D" id="3.30.160.60">
    <property type="entry name" value="Classic Zinc Finger"/>
    <property type="match status" value="7"/>
</dbReference>
<dbReference type="PROSITE" id="PS50157">
    <property type="entry name" value="ZINC_FINGER_C2H2_2"/>
    <property type="match status" value="9"/>
</dbReference>
<dbReference type="GO" id="GO:0008270">
    <property type="term" value="F:zinc ion binding"/>
    <property type="evidence" value="ECO:0007669"/>
    <property type="project" value="UniProtKB-KW"/>
</dbReference>
<dbReference type="AlphaFoldDB" id="A0AAV4H2J5"/>